<dbReference type="SMART" id="SM00110">
    <property type="entry name" value="C1Q"/>
    <property type="match status" value="1"/>
</dbReference>
<dbReference type="Proteomes" id="UP001634394">
    <property type="component" value="Unassembled WGS sequence"/>
</dbReference>
<evidence type="ECO:0000313" key="7">
    <source>
        <dbReference type="EMBL" id="KAL3856499.1"/>
    </source>
</evidence>
<name>A0ABD3V4B5_SINWO</name>
<accession>A0ABD3V4B5</accession>
<dbReference type="AlphaFoldDB" id="A0ABD3V4B5"/>
<dbReference type="PRINTS" id="PR00007">
    <property type="entry name" value="COMPLEMNTC1Q"/>
</dbReference>
<evidence type="ECO:0000313" key="8">
    <source>
        <dbReference type="Proteomes" id="UP001634394"/>
    </source>
</evidence>
<dbReference type="InterPro" id="IPR050822">
    <property type="entry name" value="Cerebellin_Synaptic_Org"/>
</dbReference>
<dbReference type="GO" id="GO:0005576">
    <property type="term" value="C:extracellular region"/>
    <property type="evidence" value="ECO:0007669"/>
    <property type="project" value="UniProtKB-SubCell"/>
</dbReference>
<feature type="chain" id="PRO_5044854086" description="C1q domain-containing protein" evidence="5">
    <location>
        <begin position="21"/>
        <end position="335"/>
    </location>
</feature>
<feature type="domain" description="C1q" evidence="6">
    <location>
        <begin position="197"/>
        <end position="335"/>
    </location>
</feature>
<feature type="signal peptide" evidence="5">
    <location>
        <begin position="1"/>
        <end position="20"/>
    </location>
</feature>
<evidence type="ECO:0000256" key="3">
    <source>
        <dbReference type="ARBA" id="ARBA00022729"/>
    </source>
</evidence>
<keyword evidence="3 5" id="KW-0732">Signal</keyword>
<comment type="subcellular location">
    <subcellularLocation>
        <location evidence="1">Secreted</location>
    </subcellularLocation>
</comment>
<feature type="coiled-coil region" evidence="4">
    <location>
        <begin position="41"/>
        <end position="101"/>
    </location>
</feature>
<evidence type="ECO:0000259" key="6">
    <source>
        <dbReference type="PROSITE" id="PS50871"/>
    </source>
</evidence>
<evidence type="ECO:0000256" key="4">
    <source>
        <dbReference type="SAM" id="Coils"/>
    </source>
</evidence>
<protein>
    <recommendedName>
        <fullName evidence="6">C1q domain-containing protein</fullName>
    </recommendedName>
</protein>
<dbReference type="PROSITE" id="PS50871">
    <property type="entry name" value="C1Q"/>
    <property type="match status" value="1"/>
</dbReference>
<reference evidence="7 8" key="1">
    <citation type="submission" date="2024-11" db="EMBL/GenBank/DDBJ databases">
        <title>Chromosome-level genome assembly of the freshwater bivalve Anodonta woodiana.</title>
        <authorList>
            <person name="Chen X."/>
        </authorList>
    </citation>
    <scope>NUCLEOTIDE SEQUENCE [LARGE SCALE GENOMIC DNA]</scope>
    <source>
        <strain evidence="7">MN2024</strain>
        <tissue evidence="7">Gills</tissue>
    </source>
</reference>
<gene>
    <name evidence="7" type="ORF">ACJMK2_011250</name>
</gene>
<organism evidence="7 8">
    <name type="scientific">Sinanodonta woodiana</name>
    <name type="common">Chinese pond mussel</name>
    <name type="synonym">Anodonta woodiana</name>
    <dbReference type="NCBI Taxonomy" id="1069815"/>
    <lineage>
        <taxon>Eukaryota</taxon>
        <taxon>Metazoa</taxon>
        <taxon>Spiralia</taxon>
        <taxon>Lophotrochozoa</taxon>
        <taxon>Mollusca</taxon>
        <taxon>Bivalvia</taxon>
        <taxon>Autobranchia</taxon>
        <taxon>Heteroconchia</taxon>
        <taxon>Palaeoheterodonta</taxon>
        <taxon>Unionida</taxon>
        <taxon>Unionoidea</taxon>
        <taxon>Unionidae</taxon>
        <taxon>Unioninae</taxon>
        <taxon>Sinanodonta</taxon>
    </lineage>
</organism>
<dbReference type="EMBL" id="JBJQND010000013">
    <property type="protein sequence ID" value="KAL3856499.1"/>
    <property type="molecule type" value="Genomic_DNA"/>
</dbReference>
<dbReference type="Pfam" id="PF00386">
    <property type="entry name" value="C1q"/>
    <property type="match status" value="1"/>
</dbReference>
<dbReference type="PANTHER" id="PTHR22923">
    <property type="entry name" value="CEREBELLIN-RELATED"/>
    <property type="match status" value="1"/>
</dbReference>
<dbReference type="InterPro" id="IPR008983">
    <property type="entry name" value="Tumour_necrosis_fac-like_dom"/>
</dbReference>
<proteinExistence type="predicted"/>
<comment type="caution">
    <text evidence="7">The sequence shown here is derived from an EMBL/GenBank/DDBJ whole genome shotgun (WGS) entry which is preliminary data.</text>
</comment>
<evidence type="ECO:0000256" key="2">
    <source>
        <dbReference type="ARBA" id="ARBA00022525"/>
    </source>
</evidence>
<sequence length="335" mass="38355">MRSSLLLLSIALSVVNISLSEIVEPVLYPDVRQWQILLNQMETWQKEHAQYHKQIESLENRLELTEKRLKFTENRLKLTEKRLESTEIEILKKELKAAEKRSLKCKLLERRLLIAEKRIGLIETGLHKEIIPKMDVAVNEVNLETKYNSSNATMMSKSKTHELTSKRSRSFISSGHGLIKNGYDNKRQQNGNVNQLIPSGRVAFSAYLSKTLEELGRQHTIVFDQVEYNEGDGYDKTLGIFRCPFSGTYFFIASILGFPNDNIHTELVVDGSSTAGIDSDSNGGSEYPQGTNMSILRCTVGQRVWVRIMEHIGLRVYGDQNRYTKFVGFMLWSDE</sequence>
<evidence type="ECO:0000256" key="1">
    <source>
        <dbReference type="ARBA" id="ARBA00004613"/>
    </source>
</evidence>
<dbReference type="SUPFAM" id="SSF49842">
    <property type="entry name" value="TNF-like"/>
    <property type="match status" value="1"/>
</dbReference>
<keyword evidence="2" id="KW-0964">Secreted</keyword>
<evidence type="ECO:0000256" key="5">
    <source>
        <dbReference type="SAM" id="SignalP"/>
    </source>
</evidence>
<dbReference type="InterPro" id="IPR001073">
    <property type="entry name" value="C1q_dom"/>
</dbReference>
<keyword evidence="4" id="KW-0175">Coiled coil</keyword>
<dbReference type="PANTHER" id="PTHR22923:SF116">
    <property type="entry name" value="C1Q DOMAIN-CONTAINING PROTEIN"/>
    <property type="match status" value="1"/>
</dbReference>
<keyword evidence="8" id="KW-1185">Reference proteome</keyword>
<dbReference type="SUPFAM" id="SSF57997">
    <property type="entry name" value="Tropomyosin"/>
    <property type="match status" value="1"/>
</dbReference>
<dbReference type="Gene3D" id="2.60.120.40">
    <property type="match status" value="1"/>
</dbReference>